<dbReference type="FunFam" id="3.40.50.300:FF:001376">
    <property type="entry name" value="tRNA modification GTPase MnmE"/>
    <property type="match status" value="1"/>
</dbReference>
<keyword evidence="9 10" id="KW-0342">GTP-binding</keyword>
<evidence type="ECO:0000256" key="8">
    <source>
        <dbReference type="ARBA" id="ARBA00022958"/>
    </source>
</evidence>
<dbReference type="InterPro" id="IPR027266">
    <property type="entry name" value="TrmE/GcvT-like"/>
</dbReference>
<organism evidence="13 14">
    <name type="scientific">Helicobacter fennelliae</name>
    <dbReference type="NCBI Taxonomy" id="215"/>
    <lineage>
        <taxon>Bacteria</taxon>
        <taxon>Pseudomonadati</taxon>
        <taxon>Campylobacterota</taxon>
        <taxon>Epsilonproteobacteria</taxon>
        <taxon>Campylobacterales</taxon>
        <taxon>Helicobacteraceae</taxon>
        <taxon>Helicobacter</taxon>
    </lineage>
</organism>
<dbReference type="Pfam" id="PF12631">
    <property type="entry name" value="MnmE_helical"/>
    <property type="match status" value="1"/>
</dbReference>
<dbReference type="GO" id="GO:0046872">
    <property type="term" value="F:metal ion binding"/>
    <property type="evidence" value="ECO:0007669"/>
    <property type="project" value="UniProtKB-KW"/>
</dbReference>
<feature type="binding site" evidence="10">
    <location>
        <begin position="226"/>
        <end position="231"/>
    </location>
    <ligand>
        <name>GTP</name>
        <dbReference type="ChEBI" id="CHEBI:37565"/>
    </ligand>
</feature>
<feature type="binding site" evidence="10">
    <location>
        <position position="81"/>
    </location>
    <ligand>
        <name>(6S)-5-formyl-5,6,7,8-tetrahydrofolate</name>
        <dbReference type="ChEBI" id="CHEBI:57457"/>
    </ligand>
</feature>
<dbReference type="InterPro" id="IPR006073">
    <property type="entry name" value="GTP-bd"/>
</dbReference>
<comment type="cofactor">
    <cofactor evidence="10">
        <name>K(+)</name>
        <dbReference type="ChEBI" id="CHEBI:29103"/>
    </cofactor>
    <text evidence="10">Binds 1 potassium ion per subunit.</text>
</comment>
<dbReference type="InterPro" id="IPR025867">
    <property type="entry name" value="MnmE_helical"/>
</dbReference>
<evidence type="ECO:0000256" key="9">
    <source>
        <dbReference type="ARBA" id="ARBA00023134"/>
    </source>
</evidence>
<dbReference type="GO" id="GO:0002098">
    <property type="term" value="P:tRNA wobble uridine modification"/>
    <property type="evidence" value="ECO:0007669"/>
    <property type="project" value="TreeGrafter"/>
</dbReference>
<dbReference type="InterPro" id="IPR018948">
    <property type="entry name" value="GTP-bd_TrmE_N"/>
</dbReference>
<dbReference type="CDD" id="cd04164">
    <property type="entry name" value="trmE"/>
    <property type="match status" value="1"/>
</dbReference>
<feature type="binding site" evidence="10">
    <location>
        <position position="454"/>
    </location>
    <ligand>
        <name>(6S)-5-formyl-5,6,7,8-tetrahydrofolate</name>
        <dbReference type="ChEBI" id="CHEBI:57457"/>
    </ligand>
</feature>
<evidence type="ECO:0000256" key="7">
    <source>
        <dbReference type="ARBA" id="ARBA00022842"/>
    </source>
</evidence>
<feature type="binding site" evidence="10">
    <location>
        <position position="23"/>
    </location>
    <ligand>
        <name>(6S)-5-formyl-5,6,7,8-tetrahydrofolate</name>
        <dbReference type="ChEBI" id="CHEBI:57457"/>
    </ligand>
</feature>
<dbReference type="InterPro" id="IPR004520">
    <property type="entry name" value="GTPase_MnmE"/>
</dbReference>
<keyword evidence="2 10" id="KW-0963">Cytoplasm</keyword>
<dbReference type="EMBL" id="UAWL01000006">
    <property type="protein sequence ID" value="SQB97724.1"/>
    <property type="molecule type" value="Genomic_DNA"/>
</dbReference>
<keyword evidence="7 10" id="KW-0460">Magnesium</keyword>
<feature type="binding site" evidence="10">
    <location>
        <begin position="270"/>
        <end position="273"/>
    </location>
    <ligand>
        <name>GTP</name>
        <dbReference type="ChEBI" id="CHEBI:37565"/>
    </ligand>
</feature>
<dbReference type="GO" id="GO:0003924">
    <property type="term" value="F:GTPase activity"/>
    <property type="evidence" value="ECO:0007669"/>
    <property type="project" value="UniProtKB-UniRule"/>
</dbReference>
<comment type="function">
    <text evidence="10">Exhibits a very high intrinsic GTPase hydrolysis rate. Involved in the addition of a carboxymethylaminomethyl (cmnm) group at the wobble position (U34) of certain tRNAs, forming tRNA-cmnm(5)s(2)U34.</text>
</comment>
<evidence type="ECO:0000256" key="5">
    <source>
        <dbReference type="ARBA" id="ARBA00022741"/>
    </source>
</evidence>
<protein>
    <recommendedName>
        <fullName evidence="10">tRNA modification GTPase MnmE</fullName>
        <ecNumber evidence="10">3.6.-.-</ecNumber>
    </recommendedName>
</protein>
<feature type="binding site" evidence="10">
    <location>
        <position position="120"/>
    </location>
    <ligand>
        <name>(6S)-5-formyl-5,6,7,8-tetrahydrofolate</name>
        <dbReference type="ChEBI" id="CHEBI:57457"/>
    </ligand>
</feature>
<evidence type="ECO:0000256" key="3">
    <source>
        <dbReference type="ARBA" id="ARBA00022694"/>
    </source>
</evidence>
<dbReference type="PANTHER" id="PTHR42714">
    <property type="entry name" value="TRNA MODIFICATION GTPASE GTPBP3"/>
    <property type="match status" value="1"/>
</dbReference>
<reference evidence="13 14" key="1">
    <citation type="submission" date="2018-06" db="EMBL/GenBank/DDBJ databases">
        <authorList>
            <consortium name="Pathogen Informatics"/>
            <person name="Doyle S."/>
        </authorList>
    </citation>
    <scope>NUCLEOTIDE SEQUENCE [LARGE SCALE GENOMIC DNA]</scope>
    <source>
        <strain evidence="13 14">NCTC13102</strain>
    </source>
</reference>
<keyword evidence="4 10" id="KW-0479">Metal-binding</keyword>
<name>A0A2X3BD90_9HELI</name>
<dbReference type="EC" id="3.6.-.-" evidence="10"/>
<dbReference type="InterPro" id="IPR027368">
    <property type="entry name" value="MnmE_dom2"/>
</dbReference>
<gene>
    <name evidence="13" type="primary">thdF</name>
    <name evidence="10" type="synonym">mnmE</name>
    <name evidence="10" type="synonym">trmE</name>
    <name evidence="13" type="ORF">NCTC13102_00331</name>
</gene>
<evidence type="ECO:0000259" key="12">
    <source>
        <dbReference type="PROSITE" id="PS51709"/>
    </source>
</evidence>
<evidence type="ECO:0000256" key="4">
    <source>
        <dbReference type="ARBA" id="ARBA00022723"/>
    </source>
</evidence>
<dbReference type="GO" id="GO:0030488">
    <property type="term" value="P:tRNA methylation"/>
    <property type="evidence" value="ECO:0007669"/>
    <property type="project" value="TreeGrafter"/>
</dbReference>
<dbReference type="InterPro" id="IPR027417">
    <property type="entry name" value="P-loop_NTPase"/>
</dbReference>
<sequence length="454" mass="50806">MTFTDSIVAIATPVGLGGICIVRLSGTKSLQIAKLITKKPTFTPRYATLSSLYDEGAEVFDEAIIIYYQAPKSYTCEDVIEFQCHGGDLIGQKVVSLCLLYGARIATPGEFTKRAFLNGRIDFSQLNAISQIIHAKDSFFQKALASQLKGELGVFVRESRESLLQILAYCEVMIDYSEEDIPLDTIDRIRTKLQELQHKMQKIYDFSLMRQNINAGWNLCIIGKPNVGKSSLLNAILLFDRAITSPMPGTTRDTIEEEIIINGAIVRLIDTAGIRESDNIIEQEGIKKSLQSLKQSNIVLFVLDISKPFSNEDEEICRHISDTQKTLIVLNKTDKEHKLNKAKLKHIIPKDTTIIEVSALQKDKTAQTIKQALSKIIDSTRIQGEIILSASYQLESMRQTLQSLRLAQLKLDTLELELFAYHIKDAIASIGQITKPYATSEMLDVMFSSFCLGK</sequence>
<evidence type="ECO:0000313" key="14">
    <source>
        <dbReference type="Proteomes" id="UP000250166"/>
    </source>
</evidence>
<feature type="binding site" evidence="10">
    <location>
        <position position="230"/>
    </location>
    <ligand>
        <name>Mg(2+)</name>
        <dbReference type="ChEBI" id="CHEBI:18420"/>
    </ligand>
</feature>
<evidence type="ECO:0000256" key="2">
    <source>
        <dbReference type="ARBA" id="ARBA00022490"/>
    </source>
</evidence>
<dbReference type="Gene3D" id="1.20.120.430">
    <property type="entry name" value="tRNA modification GTPase MnmE domain 2"/>
    <property type="match status" value="1"/>
</dbReference>
<dbReference type="NCBIfam" id="TIGR00231">
    <property type="entry name" value="small_GTP"/>
    <property type="match status" value="1"/>
</dbReference>
<dbReference type="PROSITE" id="PS51709">
    <property type="entry name" value="G_TRME"/>
    <property type="match status" value="1"/>
</dbReference>
<dbReference type="PRINTS" id="PR00326">
    <property type="entry name" value="GTP1OBG"/>
</dbReference>
<keyword evidence="5 10" id="KW-0547">Nucleotide-binding</keyword>
<comment type="similarity">
    <text evidence="1 10 11">Belongs to the TRAFAC class TrmE-Era-EngA-EngB-Septin-like GTPase superfamily. TrmE GTPase family.</text>
</comment>
<comment type="subcellular location">
    <subcellularLocation>
        <location evidence="10">Cytoplasm</location>
    </subcellularLocation>
</comment>
<accession>A0A2X3BD90</accession>
<feature type="binding site" evidence="10">
    <location>
        <begin position="245"/>
        <end position="251"/>
    </location>
    <ligand>
        <name>GTP</name>
        <dbReference type="ChEBI" id="CHEBI:37565"/>
    </ligand>
</feature>
<dbReference type="PANTHER" id="PTHR42714:SF2">
    <property type="entry name" value="TRNA MODIFICATION GTPASE GTPBP3, MITOCHONDRIAL"/>
    <property type="match status" value="1"/>
</dbReference>
<keyword evidence="6 10" id="KW-0378">Hydrolase</keyword>
<dbReference type="GO" id="GO:0005525">
    <property type="term" value="F:GTP binding"/>
    <property type="evidence" value="ECO:0007669"/>
    <property type="project" value="UniProtKB-UniRule"/>
</dbReference>
<dbReference type="CDD" id="cd14858">
    <property type="entry name" value="TrmE_N"/>
    <property type="match status" value="1"/>
</dbReference>
<evidence type="ECO:0000256" key="11">
    <source>
        <dbReference type="RuleBase" id="RU003313"/>
    </source>
</evidence>
<dbReference type="InterPro" id="IPR005225">
    <property type="entry name" value="Small_GTP-bd"/>
</dbReference>
<dbReference type="InterPro" id="IPR031168">
    <property type="entry name" value="G_TrmE"/>
</dbReference>
<evidence type="ECO:0000256" key="6">
    <source>
        <dbReference type="ARBA" id="ARBA00022801"/>
    </source>
</evidence>
<evidence type="ECO:0000313" key="13">
    <source>
        <dbReference type="EMBL" id="SQB97724.1"/>
    </source>
</evidence>
<dbReference type="HAMAP" id="MF_00379">
    <property type="entry name" value="GTPase_MnmE"/>
    <property type="match status" value="1"/>
</dbReference>
<feature type="binding site" evidence="10">
    <location>
        <position position="251"/>
    </location>
    <ligand>
        <name>Mg(2+)</name>
        <dbReference type="ChEBI" id="CHEBI:18420"/>
    </ligand>
</feature>
<dbReference type="NCBIfam" id="TIGR00450">
    <property type="entry name" value="mnmE_trmE_thdF"/>
    <property type="match status" value="1"/>
</dbReference>
<dbReference type="GO" id="GO:0005829">
    <property type="term" value="C:cytosol"/>
    <property type="evidence" value="ECO:0007669"/>
    <property type="project" value="TreeGrafter"/>
</dbReference>
<comment type="subunit">
    <text evidence="10">Homodimer. Heterotetramer of two MnmE and two MnmG subunits.</text>
</comment>
<dbReference type="AlphaFoldDB" id="A0A2X3BD90"/>
<dbReference type="Gene3D" id="3.30.1360.120">
    <property type="entry name" value="Probable tRNA modification gtpase trme, domain 1"/>
    <property type="match status" value="1"/>
</dbReference>
<dbReference type="Pfam" id="PF01926">
    <property type="entry name" value="MMR_HSR1"/>
    <property type="match status" value="1"/>
</dbReference>
<keyword evidence="8 10" id="KW-0630">Potassium</keyword>
<dbReference type="SUPFAM" id="SSF52540">
    <property type="entry name" value="P-loop containing nucleoside triphosphate hydrolases"/>
    <property type="match status" value="1"/>
</dbReference>
<evidence type="ECO:0000256" key="1">
    <source>
        <dbReference type="ARBA" id="ARBA00011043"/>
    </source>
</evidence>
<proteinExistence type="inferred from homology"/>
<dbReference type="Pfam" id="PF10396">
    <property type="entry name" value="TrmE_N"/>
    <property type="match status" value="1"/>
</dbReference>
<feature type="domain" description="TrmE-type G" evidence="12">
    <location>
        <begin position="216"/>
        <end position="378"/>
    </location>
</feature>
<keyword evidence="3 10" id="KW-0819">tRNA processing</keyword>
<dbReference type="Proteomes" id="UP000250166">
    <property type="component" value="Unassembled WGS sequence"/>
</dbReference>
<evidence type="ECO:0000256" key="10">
    <source>
        <dbReference type="HAMAP-Rule" id="MF_00379"/>
    </source>
</evidence>
<dbReference type="Gene3D" id="3.40.50.300">
    <property type="entry name" value="P-loop containing nucleotide triphosphate hydrolases"/>
    <property type="match status" value="1"/>
</dbReference>
<comment type="caution">
    <text evidence="10">Lacks conserved residue(s) required for the propagation of feature annotation.</text>
</comment>